<comment type="caution">
    <text evidence="3">The sequence shown here is derived from an EMBL/GenBank/DDBJ whole genome shotgun (WGS) entry which is preliminary data.</text>
</comment>
<dbReference type="PANTHER" id="PTHR15332">
    <property type="entry name" value="PROPROTEIN CONVERTASE SUBTILISIN_KEXIN TYPE 5-LIKE"/>
    <property type="match status" value="1"/>
</dbReference>
<dbReference type="SMART" id="SM00261">
    <property type="entry name" value="FU"/>
    <property type="match status" value="2"/>
</dbReference>
<feature type="transmembrane region" description="Helical" evidence="1">
    <location>
        <begin position="512"/>
        <end position="535"/>
    </location>
</feature>
<organism evidence="3 4">
    <name type="scientific">Durusdinium trenchii</name>
    <dbReference type="NCBI Taxonomy" id="1381693"/>
    <lineage>
        <taxon>Eukaryota</taxon>
        <taxon>Sar</taxon>
        <taxon>Alveolata</taxon>
        <taxon>Dinophyceae</taxon>
        <taxon>Suessiales</taxon>
        <taxon>Symbiodiniaceae</taxon>
        <taxon>Durusdinium</taxon>
    </lineage>
</organism>
<protein>
    <submittedName>
        <fullName evidence="3">Uncharacterized protein</fullName>
    </submittedName>
</protein>
<evidence type="ECO:0000313" key="4">
    <source>
        <dbReference type="Proteomes" id="UP001642484"/>
    </source>
</evidence>
<dbReference type="Proteomes" id="UP001642484">
    <property type="component" value="Unassembled WGS sequence"/>
</dbReference>
<gene>
    <name evidence="3" type="ORF">CCMP2556_LOCUS54414</name>
</gene>
<dbReference type="PANTHER" id="PTHR15332:SF175">
    <property type="entry name" value="PROPROTEIN CONVERTASE SUBTILISIN_KEXIN TYPE 5-LIKE"/>
    <property type="match status" value="1"/>
</dbReference>
<keyword evidence="1" id="KW-0812">Transmembrane</keyword>
<feature type="chain" id="PRO_5045988412" evidence="2">
    <location>
        <begin position="19"/>
        <end position="586"/>
    </location>
</feature>
<dbReference type="CDD" id="cd00064">
    <property type="entry name" value="FU"/>
    <property type="match status" value="2"/>
</dbReference>
<dbReference type="InterPro" id="IPR006212">
    <property type="entry name" value="Furin_repeat"/>
</dbReference>
<keyword evidence="1" id="KW-1133">Transmembrane helix</keyword>
<proteinExistence type="predicted"/>
<dbReference type="EMBL" id="CAXAMN010028561">
    <property type="protein sequence ID" value="CAK9116964.1"/>
    <property type="molecule type" value="Genomic_DNA"/>
</dbReference>
<dbReference type="Gene3D" id="2.10.220.10">
    <property type="entry name" value="Hormone Receptor, Insulin-like Growth Factor Receptor 1, Chain A, domain 2"/>
    <property type="match status" value="1"/>
</dbReference>
<dbReference type="InterPro" id="IPR009030">
    <property type="entry name" value="Growth_fac_rcpt_cys_sf"/>
</dbReference>
<evidence type="ECO:0000313" key="3">
    <source>
        <dbReference type="EMBL" id="CAK9116964.1"/>
    </source>
</evidence>
<accession>A0ABP0SWY8</accession>
<name>A0ABP0SWY8_9DINO</name>
<keyword evidence="2" id="KW-0732">Signal</keyword>
<evidence type="ECO:0000256" key="2">
    <source>
        <dbReference type="SAM" id="SignalP"/>
    </source>
</evidence>
<keyword evidence="4" id="KW-1185">Reference proteome</keyword>
<keyword evidence="1" id="KW-0472">Membrane</keyword>
<reference evidence="3 4" key="1">
    <citation type="submission" date="2024-02" db="EMBL/GenBank/DDBJ databases">
        <authorList>
            <person name="Chen Y."/>
            <person name="Shah S."/>
            <person name="Dougan E. K."/>
            <person name="Thang M."/>
            <person name="Chan C."/>
        </authorList>
    </citation>
    <scope>NUCLEOTIDE SEQUENCE [LARGE SCALE GENOMIC DNA]</scope>
</reference>
<sequence length="586" mass="64899">MSPCWSLAHCVVLLGTVGRSSLVAGPIEGGNRPQRPRRLALAAPVLERVSVVLSTGATAELSWRYTQLMYSLTIPQEAIAAALLVVLRSGYTATMRLLRPEDNFAETLRSGVTSAFADVPTEEAAELVLEVSHQSRATNYTILVLRSTITSNFKFRLSDPAASASPLATLTGLSVLDGQGPLPMRPMYFDPQRSQYLAFAQLNTGGRSRSVRLVASKNDPNATLRLRVDGTQWEPLESGIRTRYIEVPRHAWLQVEIEVASPTTAVLVYEILITRELLCHVMCRTCYGPKDTQCLSCRAPLLLNNGSCSQTACPPGKYYDWTTYQCQPCHETCAQCEGPASSACTQCPALYLLSPPVGQEDARMAPCVLRCSTGRFAHPKSRRCRKPPTAPVKSFYLQFKFRSTFEAFAGDALIQESVVNTTAFVLGLSLSDVRAYRLEPLKELNGIMLEDYLPQMMVEVVSPFLLKDEADAILVDLWFGAFEVPLDEVTSFTWDEVHPPLPPLPLEPFLPVWLWGLITSASSAVVMLIPLYCCYFRRLSSTRRKYRPTAGVDPSFMEKVVAQSDPRVVRRFVAREAGAQLLRDSD</sequence>
<evidence type="ECO:0000256" key="1">
    <source>
        <dbReference type="SAM" id="Phobius"/>
    </source>
</evidence>
<feature type="signal peptide" evidence="2">
    <location>
        <begin position="1"/>
        <end position="18"/>
    </location>
</feature>
<dbReference type="SUPFAM" id="SSF57184">
    <property type="entry name" value="Growth factor receptor domain"/>
    <property type="match status" value="1"/>
</dbReference>